<evidence type="ECO:0000313" key="2">
    <source>
        <dbReference type="Proteomes" id="UP000829685"/>
    </source>
</evidence>
<protein>
    <submittedName>
        <fullName evidence="1">Uncharacterized protein</fullName>
    </submittedName>
</protein>
<gene>
    <name evidence="1" type="ORF">JX265_007052</name>
</gene>
<reference evidence="1" key="1">
    <citation type="submission" date="2021-03" db="EMBL/GenBank/DDBJ databases">
        <title>Revisited historic fungal species revealed as producer of novel bioactive compounds through whole genome sequencing and comparative genomics.</title>
        <authorList>
            <person name="Vignolle G.A."/>
            <person name="Hochenegger N."/>
            <person name="Mach R.L."/>
            <person name="Mach-Aigner A.R."/>
            <person name="Javad Rahimi M."/>
            <person name="Salim K.A."/>
            <person name="Chan C.M."/>
            <person name="Lim L.B.L."/>
            <person name="Cai F."/>
            <person name="Druzhinina I.S."/>
            <person name="U'Ren J.M."/>
            <person name="Derntl C."/>
        </authorList>
    </citation>
    <scope>NUCLEOTIDE SEQUENCE</scope>
    <source>
        <strain evidence="1">TUCIM 5799</strain>
    </source>
</reference>
<proteinExistence type="predicted"/>
<dbReference type="OrthoDB" id="5241528at2759"/>
<name>A0A9Q0ANH4_9PEZI</name>
<keyword evidence="2" id="KW-1185">Reference proteome</keyword>
<organism evidence="1 2">
    <name type="scientific">Neoarthrinium moseri</name>
    <dbReference type="NCBI Taxonomy" id="1658444"/>
    <lineage>
        <taxon>Eukaryota</taxon>
        <taxon>Fungi</taxon>
        <taxon>Dikarya</taxon>
        <taxon>Ascomycota</taxon>
        <taxon>Pezizomycotina</taxon>
        <taxon>Sordariomycetes</taxon>
        <taxon>Xylariomycetidae</taxon>
        <taxon>Amphisphaeriales</taxon>
        <taxon>Apiosporaceae</taxon>
        <taxon>Neoarthrinium</taxon>
    </lineage>
</organism>
<dbReference type="AlphaFoldDB" id="A0A9Q0ANH4"/>
<comment type="caution">
    <text evidence="1">The sequence shown here is derived from an EMBL/GenBank/DDBJ whole genome shotgun (WGS) entry which is preliminary data.</text>
</comment>
<dbReference type="EMBL" id="JAFIMR010000017">
    <property type="protein sequence ID" value="KAI1868229.1"/>
    <property type="molecule type" value="Genomic_DNA"/>
</dbReference>
<sequence>MSPQPRVPVVAVGVTRRVAVSVGATVFADTPYDMVAVLDWTESPKELQYSPANLAVVLNALQPRPRALIAGNAVPEELMPELSAVWDEYARRHEIEGAFVGLSRIVGWQPGPPPQEVSDELMRKLKEIFGV</sequence>
<accession>A0A9Q0ANH4</accession>
<evidence type="ECO:0000313" key="1">
    <source>
        <dbReference type="EMBL" id="KAI1868229.1"/>
    </source>
</evidence>
<dbReference type="Proteomes" id="UP000829685">
    <property type="component" value="Unassembled WGS sequence"/>
</dbReference>